<dbReference type="Proteomes" id="UP001057738">
    <property type="component" value="Chromosome"/>
</dbReference>
<name>A0ABY5Q1Z1_9ACTN</name>
<organism evidence="2 3">
    <name type="scientific">Streptomyces yangpuensis</name>
    <dbReference type="NCBI Taxonomy" id="1648182"/>
    <lineage>
        <taxon>Bacteria</taxon>
        <taxon>Bacillati</taxon>
        <taxon>Actinomycetota</taxon>
        <taxon>Actinomycetes</taxon>
        <taxon>Kitasatosporales</taxon>
        <taxon>Streptomycetaceae</taxon>
        <taxon>Streptomyces</taxon>
    </lineage>
</organism>
<dbReference type="GeneID" id="95577010"/>
<gene>
    <name evidence="2" type="ORF">NRK68_26180</name>
</gene>
<sequence>MEPTLLLATVVLAALVIRAAVEELREPGRGRARWAFLKDRRALAAGAVVTVALGSLGWLLGGGQGLVWACLAGVLAAYATNSRGGDT</sequence>
<dbReference type="RefSeq" id="WP_183068319.1">
    <property type="nucleotide sequence ID" value="NZ_CP102514.1"/>
</dbReference>
<reference evidence="2" key="1">
    <citation type="submission" date="2022-08" db="EMBL/GenBank/DDBJ databases">
        <authorList>
            <person name="Tian L."/>
        </authorList>
    </citation>
    <scope>NUCLEOTIDE SEQUENCE</scope>
    <source>
        <strain evidence="2">CM253</strain>
    </source>
</reference>
<proteinExistence type="predicted"/>
<protein>
    <submittedName>
        <fullName evidence="2">Uncharacterized protein</fullName>
    </submittedName>
</protein>
<accession>A0ABY5Q1Z1</accession>
<keyword evidence="3" id="KW-1185">Reference proteome</keyword>
<evidence type="ECO:0000313" key="3">
    <source>
        <dbReference type="Proteomes" id="UP001057738"/>
    </source>
</evidence>
<keyword evidence="1" id="KW-0812">Transmembrane</keyword>
<keyword evidence="1" id="KW-1133">Transmembrane helix</keyword>
<evidence type="ECO:0000256" key="1">
    <source>
        <dbReference type="SAM" id="Phobius"/>
    </source>
</evidence>
<keyword evidence="1" id="KW-0472">Membrane</keyword>
<evidence type="ECO:0000313" key="2">
    <source>
        <dbReference type="EMBL" id="UUY50401.1"/>
    </source>
</evidence>
<feature type="transmembrane region" description="Helical" evidence="1">
    <location>
        <begin position="43"/>
        <end position="61"/>
    </location>
</feature>
<dbReference type="EMBL" id="CP102514">
    <property type="protein sequence ID" value="UUY50401.1"/>
    <property type="molecule type" value="Genomic_DNA"/>
</dbReference>